<protein>
    <submittedName>
        <fullName evidence="1">Uncharacterized protein</fullName>
    </submittedName>
</protein>
<sequence>MSKLVLRHPFVRNIIVNAVLGSEASSQYVDRSTEWPSGRCSDVLFAPIEVTISLPPVLVEVQNTIDLKFIQRTIEYSLSVIKEHGVSPIVVVFGIHPTKPSVANDLIQSDQIPYAKEYPCKPWAKSFYILDPITINSYIDETPLKPLVAVEHYLHKQKRSLLGMDSKERADETIQLLYNIAKHIFENDITLEERTVDVLLNVCEQTQKQFYKIKEALEIENMEELKKRTREFAEDGYMYLETCKTKYRRMSLPEPPALPEEAKKDGPSRSEFIEDFLPASNLSNMKSPDFAFIENFKSNQKKMNWNACFNAGRAK</sequence>
<keyword evidence="2" id="KW-1185">Reference proteome</keyword>
<accession>A0A0B7MV75</accession>
<evidence type="ECO:0000313" key="1">
    <source>
        <dbReference type="EMBL" id="CEP09946.1"/>
    </source>
</evidence>
<organism evidence="1 2">
    <name type="scientific">Parasitella parasitica</name>
    <dbReference type="NCBI Taxonomy" id="35722"/>
    <lineage>
        <taxon>Eukaryota</taxon>
        <taxon>Fungi</taxon>
        <taxon>Fungi incertae sedis</taxon>
        <taxon>Mucoromycota</taxon>
        <taxon>Mucoromycotina</taxon>
        <taxon>Mucoromycetes</taxon>
        <taxon>Mucorales</taxon>
        <taxon>Mucorineae</taxon>
        <taxon>Mucoraceae</taxon>
        <taxon>Parasitella</taxon>
    </lineage>
</organism>
<evidence type="ECO:0000313" key="2">
    <source>
        <dbReference type="Proteomes" id="UP000054107"/>
    </source>
</evidence>
<dbReference type="AlphaFoldDB" id="A0A0B7MV75"/>
<name>A0A0B7MV75_9FUNG</name>
<dbReference type="Proteomes" id="UP000054107">
    <property type="component" value="Unassembled WGS sequence"/>
</dbReference>
<gene>
    <name evidence="1" type="primary">PARPA_03543.1 scaffold 8343</name>
</gene>
<proteinExistence type="predicted"/>
<feature type="non-terminal residue" evidence="1">
    <location>
        <position position="315"/>
    </location>
</feature>
<dbReference type="EMBL" id="LN722805">
    <property type="protein sequence ID" value="CEP09946.1"/>
    <property type="molecule type" value="Genomic_DNA"/>
</dbReference>
<dbReference type="OrthoDB" id="2285917at2759"/>
<reference evidence="1 2" key="1">
    <citation type="submission" date="2014-09" db="EMBL/GenBank/DDBJ databases">
        <authorList>
            <person name="Ellenberger Sabrina"/>
        </authorList>
    </citation>
    <scope>NUCLEOTIDE SEQUENCE [LARGE SCALE GENOMIC DNA]</scope>
    <source>
        <strain evidence="1 2">CBS 412.66</strain>
    </source>
</reference>